<dbReference type="PANTHER" id="PTHR46623">
    <property type="entry name" value="CARBOXYMETHYLENEBUTENOLIDASE-RELATED"/>
    <property type="match status" value="1"/>
</dbReference>
<proteinExistence type="predicted"/>
<comment type="caution">
    <text evidence="2">The sequence shown here is derived from an EMBL/GenBank/DDBJ whole genome shotgun (WGS) entry which is preliminary data.</text>
</comment>
<dbReference type="InterPro" id="IPR002925">
    <property type="entry name" value="Dienelactn_hydro"/>
</dbReference>
<dbReference type="EMBL" id="JFBT01000001">
    <property type="protein sequence ID" value="EXG81459.1"/>
    <property type="molecule type" value="Genomic_DNA"/>
</dbReference>
<dbReference type="Pfam" id="PF01738">
    <property type="entry name" value="DLH"/>
    <property type="match status" value="1"/>
</dbReference>
<gene>
    <name evidence="2" type="ORF">CryarDRAFT_2573</name>
</gene>
<dbReference type="RefSeq" id="WP_035850799.1">
    <property type="nucleotide sequence ID" value="NZ_KK073874.1"/>
</dbReference>
<reference evidence="2 3" key="1">
    <citation type="submission" date="2013-07" db="EMBL/GenBank/DDBJ databases">
        <authorList>
            <consortium name="DOE Joint Genome Institute"/>
            <person name="Eisen J."/>
            <person name="Huntemann M."/>
            <person name="Han J."/>
            <person name="Chen A."/>
            <person name="Kyrpides N."/>
            <person name="Mavromatis K."/>
            <person name="Markowitz V."/>
            <person name="Palaniappan K."/>
            <person name="Ivanova N."/>
            <person name="Schaumberg A."/>
            <person name="Pati A."/>
            <person name="Liolios K."/>
            <person name="Nordberg H.P."/>
            <person name="Cantor M.N."/>
            <person name="Hua S.X."/>
            <person name="Woyke T."/>
        </authorList>
    </citation>
    <scope>NUCLEOTIDE SEQUENCE [LARGE SCALE GENOMIC DNA]</scope>
    <source>
        <strain evidence="2 3">DSM 44712</strain>
    </source>
</reference>
<feature type="domain" description="Dienelactone hydrolase" evidence="1">
    <location>
        <begin position="16"/>
        <end position="246"/>
    </location>
</feature>
<dbReference type="SUPFAM" id="SSF53474">
    <property type="entry name" value="alpha/beta-Hydrolases"/>
    <property type="match status" value="1"/>
</dbReference>
<dbReference type="OrthoDB" id="9787933at2"/>
<evidence type="ECO:0000313" key="2">
    <source>
        <dbReference type="EMBL" id="EXG81459.1"/>
    </source>
</evidence>
<sequence length="248" mass="26575">MGARSVQIPTPDGVADAFVAQPDGDGPWPAVLFYMDAFGVREVLTDMARTIADDGFVVLLPNLFYRSGTAPLFDTSGLATPEGRREVFGSARPMIAALTAEAVKGDAAAYLDFLAAEPSVKPGPVGVTGYCMGGRLAVRTAIAFPDRVGAVASFHAGGLVTDEPDSPHRQVTGAGVEYYFAHAENDHSMTPANVTALNDALDAAGVRFKSEIYEGTEHGFTMSDSDVYDPMSLERHWRNLLELFERRL</sequence>
<name>A0A010ZS18_9ACTN</name>
<dbReference type="PATRIC" id="fig|927661.3.peg.2536"/>
<accession>A0A010ZS18</accession>
<dbReference type="InterPro" id="IPR029058">
    <property type="entry name" value="AB_hydrolase_fold"/>
</dbReference>
<dbReference type="PANTHER" id="PTHR46623:SF10">
    <property type="entry name" value="CARBOXYMETHYLENEBUTENOLIDASE HOMOLOG"/>
    <property type="match status" value="1"/>
</dbReference>
<keyword evidence="2" id="KW-0378">Hydrolase</keyword>
<evidence type="ECO:0000313" key="3">
    <source>
        <dbReference type="Proteomes" id="UP000021053"/>
    </source>
</evidence>
<dbReference type="HOGENOM" id="CLU_054590_7_3_11"/>
<organism evidence="2 3">
    <name type="scientific">Cryptosporangium arvum DSM 44712</name>
    <dbReference type="NCBI Taxonomy" id="927661"/>
    <lineage>
        <taxon>Bacteria</taxon>
        <taxon>Bacillati</taxon>
        <taxon>Actinomycetota</taxon>
        <taxon>Actinomycetes</taxon>
        <taxon>Cryptosporangiales</taxon>
        <taxon>Cryptosporangiaceae</taxon>
        <taxon>Cryptosporangium</taxon>
    </lineage>
</organism>
<dbReference type="GO" id="GO:0016787">
    <property type="term" value="F:hydrolase activity"/>
    <property type="evidence" value="ECO:0007669"/>
    <property type="project" value="UniProtKB-KW"/>
</dbReference>
<dbReference type="Gene3D" id="3.40.50.1820">
    <property type="entry name" value="alpha/beta hydrolase"/>
    <property type="match status" value="1"/>
</dbReference>
<protein>
    <submittedName>
        <fullName evidence="2">Dienelactone hydrolase-like enzyme</fullName>
    </submittedName>
</protein>
<keyword evidence="3" id="KW-1185">Reference proteome</keyword>
<dbReference type="AlphaFoldDB" id="A0A010ZS18"/>
<dbReference type="InterPro" id="IPR051049">
    <property type="entry name" value="Dienelactone_hydrolase-like"/>
</dbReference>
<evidence type="ECO:0000259" key="1">
    <source>
        <dbReference type="Pfam" id="PF01738"/>
    </source>
</evidence>
<dbReference type="Proteomes" id="UP000021053">
    <property type="component" value="Unassembled WGS sequence"/>
</dbReference>